<dbReference type="Pfam" id="PF07525">
    <property type="entry name" value="SOCS_box"/>
    <property type="match status" value="1"/>
</dbReference>
<dbReference type="SUPFAM" id="SSF158235">
    <property type="entry name" value="SOCS box-like"/>
    <property type="match status" value="1"/>
</dbReference>
<comment type="caution">
    <text evidence="6">The sequence shown here is derived from an EMBL/GenBank/DDBJ whole genome shotgun (WGS) entry which is preliminary data.</text>
</comment>
<name>A0A9W9YQJ9_9CNID</name>
<dbReference type="InterPro" id="IPR002110">
    <property type="entry name" value="Ankyrin_rpt"/>
</dbReference>
<dbReference type="EMBL" id="MU827306">
    <property type="protein sequence ID" value="KAJ7363266.1"/>
    <property type="molecule type" value="Genomic_DNA"/>
</dbReference>
<feature type="repeat" description="ANK" evidence="4">
    <location>
        <begin position="204"/>
        <end position="236"/>
    </location>
</feature>
<dbReference type="PRINTS" id="PR01415">
    <property type="entry name" value="ANKYRIN"/>
</dbReference>
<dbReference type="GO" id="GO:0035556">
    <property type="term" value="P:intracellular signal transduction"/>
    <property type="evidence" value="ECO:0007669"/>
    <property type="project" value="InterPro"/>
</dbReference>
<dbReference type="SMART" id="SM00969">
    <property type="entry name" value="SOCS_box"/>
    <property type="match status" value="1"/>
</dbReference>
<dbReference type="SMART" id="SM00248">
    <property type="entry name" value="ANK"/>
    <property type="match status" value="6"/>
</dbReference>
<evidence type="ECO:0000313" key="7">
    <source>
        <dbReference type="Proteomes" id="UP001163046"/>
    </source>
</evidence>
<dbReference type="PROSITE" id="PS50297">
    <property type="entry name" value="ANK_REP_REGION"/>
    <property type="match status" value="6"/>
</dbReference>
<dbReference type="GO" id="GO:0045732">
    <property type="term" value="P:positive regulation of protein catabolic process"/>
    <property type="evidence" value="ECO:0007669"/>
    <property type="project" value="TreeGrafter"/>
</dbReference>
<dbReference type="InterPro" id="IPR001496">
    <property type="entry name" value="SOCS_box"/>
</dbReference>
<comment type="similarity">
    <text evidence="1">Belongs to the ankyrin SOCS box (ASB) family.</text>
</comment>
<feature type="repeat" description="ANK" evidence="4">
    <location>
        <begin position="73"/>
        <end position="105"/>
    </location>
</feature>
<evidence type="ECO:0000256" key="4">
    <source>
        <dbReference type="PROSITE-ProRule" id="PRU00023"/>
    </source>
</evidence>
<dbReference type="InterPro" id="IPR051573">
    <property type="entry name" value="Ankyrin-SOCS_box_domain"/>
</dbReference>
<evidence type="ECO:0000256" key="1">
    <source>
        <dbReference type="ARBA" id="ARBA00005949"/>
    </source>
</evidence>
<evidence type="ECO:0000256" key="3">
    <source>
        <dbReference type="ARBA" id="ARBA00023043"/>
    </source>
</evidence>
<organism evidence="6 7">
    <name type="scientific">Desmophyllum pertusum</name>
    <dbReference type="NCBI Taxonomy" id="174260"/>
    <lineage>
        <taxon>Eukaryota</taxon>
        <taxon>Metazoa</taxon>
        <taxon>Cnidaria</taxon>
        <taxon>Anthozoa</taxon>
        <taxon>Hexacorallia</taxon>
        <taxon>Scleractinia</taxon>
        <taxon>Caryophylliina</taxon>
        <taxon>Caryophylliidae</taxon>
        <taxon>Desmophyllum</taxon>
    </lineage>
</organism>
<dbReference type="Gene3D" id="1.25.40.20">
    <property type="entry name" value="Ankyrin repeat-containing domain"/>
    <property type="match status" value="3"/>
</dbReference>
<dbReference type="SUPFAM" id="SSF48403">
    <property type="entry name" value="Ankyrin repeat"/>
    <property type="match status" value="1"/>
</dbReference>
<dbReference type="PROSITE" id="PS50225">
    <property type="entry name" value="SOCS"/>
    <property type="match status" value="1"/>
</dbReference>
<keyword evidence="2" id="KW-0677">Repeat</keyword>
<feature type="domain" description="SOCS box" evidence="5">
    <location>
        <begin position="254"/>
        <end position="301"/>
    </location>
</feature>
<sequence>MTDSNEILLQTIQDNRHPLEYIKNLLACSEASVNFANPRNHQTALHIAAQRGDVDLIKLLFSYGAHVNGGTVDLMTPLHEACLGGHPEAVDILIAEGADTNTRNIDGSTPLCFACAKGSLKCTRLLIEAGAEVNPLLTVTFPPLHEAALNGHVHCLEMLMQMGANLEKSENQFGTALHVACLRGYVECARTLLHAGANPNVIKRHQAPLHTAALCGDEDCTSLLVEYGANVYQRNLQSKRPADLATDAACRKILQCKAETPPKLLQSCRLLIRQQLARPPADKIPFLPLPRSLKEYLNYYR</sequence>
<dbReference type="GO" id="GO:0016567">
    <property type="term" value="P:protein ubiquitination"/>
    <property type="evidence" value="ECO:0007669"/>
    <property type="project" value="TreeGrafter"/>
</dbReference>
<dbReference type="PANTHER" id="PTHR24136">
    <property type="entry name" value="SOWAH (DROSOPHILA) HOMOLOG"/>
    <property type="match status" value="1"/>
</dbReference>
<proteinExistence type="inferred from homology"/>
<feature type="repeat" description="ANK" evidence="4">
    <location>
        <begin position="143"/>
        <end position="171"/>
    </location>
</feature>
<dbReference type="Proteomes" id="UP001163046">
    <property type="component" value="Unassembled WGS sequence"/>
</dbReference>
<evidence type="ECO:0000259" key="5">
    <source>
        <dbReference type="PROSITE" id="PS50225"/>
    </source>
</evidence>
<dbReference type="PROSITE" id="PS50088">
    <property type="entry name" value="ANK_REPEAT"/>
    <property type="match status" value="6"/>
</dbReference>
<feature type="repeat" description="ANK" evidence="4">
    <location>
        <begin position="40"/>
        <end position="68"/>
    </location>
</feature>
<keyword evidence="3 4" id="KW-0040">ANK repeat</keyword>
<dbReference type="InterPro" id="IPR036036">
    <property type="entry name" value="SOCS_box-like_dom_sf"/>
</dbReference>
<dbReference type="Gene3D" id="1.10.750.20">
    <property type="entry name" value="SOCS box"/>
    <property type="match status" value="1"/>
</dbReference>
<dbReference type="Pfam" id="PF12796">
    <property type="entry name" value="Ank_2"/>
    <property type="match status" value="2"/>
</dbReference>
<gene>
    <name evidence="6" type="ORF">OS493_011548</name>
</gene>
<feature type="repeat" description="ANK" evidence="4">
    <location>
        <begin position="106"/>
        <end position="134"/>
    </location>
</feature>
<accession>A0A9W9YQJ9</accession>
<dbReference type="CDD" id="cd03587">
    <property type="entry name" value="SOCS"/>
    <property type="match status" value="1"/>
</dbReference>
<evidence type="ECO:0000256" key="2">
    <source>
        <dbReference type="ARBA" id="ARBA00022737"/>
    </source>
</evidence>
<dbReference type="PANTHER" id="PTHR24136:SF15">
    <property type="entry name" value="ANK_REP_REGION DOMAIN-CONTAINING PROTEIN"/>
    <property type="match status" value="1"/>
</dbReference>
<protein>
    <recommendedName>
        <fullName evidence="5">SOCS box domain-containing protein</fullName>
    </recommendedName>
</protein>
<keyword evidence="7" id="KW-1185">Reference proteome</keyword>
<dbReference type="OrthoDB" id="194358at2759"/>
<dbReference type="InterPro" id="IPR036770">
    <property type="entry name" value="Ankyrin_rpt-contain_sf"/>
</dbReference>
<evidence type="ECO:0000313" key="6">
    <source>
        <dbReference type="EMBL" id="KAJ7363266.1"/>
    </source>
</evidence>
<reference evidence="6" key="1">
    <citation type="submission" date="2023-01" db="EMBL/GenBank/DDBJ databases">
        <title>Genome assembly of the deep-sea coral Lophelia pertusa.</title>
        <authorList>
            <person name="Herrera S."/>
            <person name="Cordes E."/>
        </authorList>
    </citation>
    <scope>NUCLEOTIDE SEQUENCE</scope>
    <source>
        <strain evidence="6">USNM1676648</strain>
        <tissue evidence="6">Polyp</tissue>
    </source>
</reference>
<dbReference type="AlphaFoldDB" id="A0A9W9YQJ9"/>
<feature type="repeat" description="ANK" evidence="4">
    <location>
        <begin position="172"/>
        <end position="204"/>
    </location>
</feature>
<dbReference type="Pfam" id="PF00023">
    <property type="entry name" value="Ank"/>
    <property type="match status" value="1"/>
</dbReference>